<dbReference type="Proteomes" id="UP001141434">
    <property type="component" value="Unassembled WGS sequence"/>
</dbReference>
<evidence type="ECO:0000256" key="1">
    <source>
        <dbReference type="ARBA" id="ARBA00022450"/>
    </source>
</evidence>
<sequence length="669" mass="75075">METHLSYIPPAELKIITEAARIFDNLRRTSVNKNDSLPWTPQEIMLRDLWAIHLNVPGEHVLRHDDFSQLGGDSIAERKLSTAARVKGISLSASEIMDNQVLHVMATIMKDTLDQPAEKPRPFCLIPNNHLQPTLREAAMGYGISQDLIEDIYPCTPFQAGWMSLSERHGGKDAGVIRTVIHVDPRADMARLAAAWATVFYLNPIMRTRLRSFVLCAHHSIWDEWQTRLVLEQVEQVYRGEISSAESTSAFNVFVQYLTEIDEAKENSYSQNALEDDGRALSFPPITRQLSSTWSNRSQRRDITFDAQVRRSGNTEFLLSTCIRQAWALICAAYTGSNDVVFGATVSGRGVPVSGIERIVGPTVAIVPLRVQLNRDATVQETLKGIHEQMLHMIPYEQSGLQHIQNMGPGPTAACNFQSLLIVRSTPPVIQRNSVLIRAEDEPNSLPNLRSYPLVVECTIMPDQAGVSVRVAYNDPVLDAVKIERIIEQLQLVLVQTWTHPNSRLRDIDTVSPRELETLSTWNSSMPPSVECCLHNLVQGKMEVLPDMQAVYSWDKSLTARQLNELSSRLAGHIRSLRIGPETVVPLFFERSSLIVVTVLAVLKSGNVCLALDKSQPAQRLVKMVRRTGAQFMLVSESLDGALQMEDVSQLVVTTRCVYCTRRRHQIFF</sequence>
<keyword evidence="2" id="KW-0597">Phosphoprotein</keyword>
<dbReference type="SUPFAM" id="SSF56801">
    <property type="entry name" value="Acetyl-CoA synthetase-like"/>
    <property type="match status" value="1"/>
</dbReference>
<dbReference type="Pfam" id="PF00501">
    <property type="entry name" value="AMP-binding"/>
    <property type="match status" value="1"/>
</dbReference>
<dbReference type="GeneID" id="81395582"/>
<name>A0A9W9FAC4_9EURO</name>
<dbReference type="InterPro" id="IPR001242">
    <property type="entry name" value="Condensation_dom"/>
</dbReference>
<dbReference type="SUPFAM" id="SSF52777">
    <property type="entry name" value="CoA-dependent acyltransferases"/>
    <property type="match status" value="2"/>
</dbReference>
<dbReference type="GO" id="GO:0005737">
    <property type="term" value="C:cytoplasm"/>
    <property type="evidence" value="ECO:0007669"/>
    <property type="project" value="TreeGrafter"/>
</dbReference>
<dbReference type="InterPro" id="IPR009081">
    <property type="entry name" value="PP-bd_ACP"/>
</dbReference>
<reference evidence="5" key="2">
    <citation type="journal article" date="2023" name="IMA Fungus">
        <title>Comparative genomic study of the Penicillium genus elucidates a diverse pangenome and 15 lateral gene transfer events.</title>
        <authorList>
            <person name="Petersen C."/>
            <person name="Sorensen T."/>
            <person name="Nielsen M.R."/>
            <person name="Sondergaard T.E."/>
            <person name="Sorensen J.L."/>
            <person name="Fitzpatrick D.A."/>
            <person name="Frisvad J.C."/>
            <person name="Nielsen K.L."/>
        </authorList>
    </citation>
    <scope>NUCLEOTIDE SEQUENCE</scope>
    <source>
        <strain evidence="5">IBT 34128</strain>
    </source>
</reference>
<comment type="caution">
    <text evidence="5">The sequence shown here is derived from an EMBL/GenBank/DDBJ whole genome shotgun (WGS) entry which is preliminary data.</text>
</comment>
<dbReference type="AlphaFoldDB" id="A0A9W9FAC4"/>
<dbReference type="GO" id="GO:0043041">
    <property type="term" value="P:amino acid activation for nonribosomal peptide biosynthetic process"/>
    <property type="evidence" value="ECO:0007669"/>
    <property type="project" value="TreeGrafter"/>
</dbReference>
<dbReference type="GO" id="GO:0031177">
    <property type="term" value="F:phosphopantetheine binding"/>
    <property type="evidence" value="ECO:0007669"/>
    <property type="project" value="TreeGrafter"/>
</dbReference>
<evidence type="ECO:0000259" key="4">
    <source>
        <dbReference type="PROSITE" id="PS50075"/>
    </source>
</evidence>
<organism evidence="5 6">
    <name type="scientific">Penicillium alfredii</name>
    <dbReference type="NCBI Taxonomy" id="1506179"/>
    <lineage>
        <taxon>Eukaryota</taxon>
        <taxon>Fungi</taxon>
        <taxon>Dikarya</taxon>
        <taxon>Ascomycota</taxon>
        <taxon>Pezizomycotina</taxon>
        <taxon>Eurotiomycetes</taxon>
        <taxon>Eurotiomycetidae</taxon>
        <taxon>Eurotiales</taxon>
        <taxon>Aspergillaceae</taxon>
        <taxon>Penicillium</taxon>
    </lineage>
</organism>
<feature type="domain" description="Carrier" evidence="4">
    <location>
        <begin position="40"/>
        <end position="113"/>
    </location>
</feature>
<dbReference type="PROSITE" id="PS50075">
    <property type="entry name" value="CARRIER"/>
    <property type="match status" value="1"/>
</dbReference>
<proteinExistence type="predicted"/>
<gene>
    <name evidence="5" type="ORF">NUU61_005832</name>
</gene>
<dbReference type="PANTHER" id="PTHR45527:SF16">
    <property type="entry name" value="NONRIBOSOMAL PEPTIDE SYNTHASE ATNA-RELATED"/>
    <property type="match status" value="1"/>
</dbReference>
<reference evidence="5" key="1">
    <citation type="submission" date="2022-11" db="EMBL/GenBank/DDBJ databases">
        <authorList>
            <person name="Petersen C."/>
        </authorList>
    </citation>
    <scope>NUCLEOTIDE SEQUENCE</scope>
    <source>
        <strain evidence="5">IBT 34128</strain>
    </source>
</reference>
<keyword evidence="1" id="KW-0596">Phosphopantetheine</keyword>
<dbReference type="GO" id="GO:0044550">
    <property type="term" value="P:secondary metabolite biosynthetic process"/>
    <property type="evidence" value="ECO:0007669"/>
    <property type="project" value="TreeGrafter"/>
</dbReference>
<dbReference type="OrthoDB" id="416786at2759"/>
<dbReference type="Gene3D" id="3.40.50.980">
    <property type="match status" value="2"/>
</dbReference>
<dbReference type="EMBL" id="JAPMSZ010000007">
    <property type="protein sequence ID" value="KAJ5096476.1"/>
    <property type="molecule type" value="Genomic_DNA"/>
</dbReference>
<dbReference type="RefSeq" id="XP_056512027.1">
    <property type="nucleotide sequence ID" value="XM_056656414.1"/>
</dbReference>
<dbReference type="Gene3D" id="3.30.559.10">
    <property type="entry name" value="Chloramphenicol acetyltransferase-like domain"/>
    <property type="match status" value="1"/>
</dbReference>
<dbReference type="SUPFAM" id="SSF47336">
    <property type="entry name" value="ACP-like"/>
    <property type="match status" value="1"/>
</dbReference>
<dbReference type="InterPro" id="IPR023213">
    <property type="entry name" value="CAT-like_dom_sf"/>
</dbReference>
<dbReference type="InterPro" id="IPR036736">
    <property type="entry name" value="ACP-like_sf"/>
</dbReference>
<evidence type="ECO:0000313" key="5">
    <source>
        <dbReference type="EMBL" id="KAJ5096476.1"/>
    </source>
</evidence>
<dbReference type="Pfam" id="PF00668">
    <property type="entry name" value="Condensation"/>
    <property type="match status" value="1"/>
</dbReference>
<accession>A0A9W9FAC4</accession>
<dbReference type="CDD" id="cd19545">
    <property type="entry name" value="FUM14_C_NRPS-like"/>
    <property type="match status" value="1"/>
</dbReference>
<dbReference type="InterPro" id="IPR000873">
    <property type="entry name" value="AMP-dep_synth/lig_dom"/>
</dbReference>
<keyword evidence="6" id="KW-1185">Reference proteome</keyword>
<evidence type="ECO:0000256" key="3">
    <source>
        <dbReference type="ARBA" id="ARBA00022598"/>
    </source>
</evidence>
<dbReference type="Gene3D" id="1.10.1200.10">
    <property type="entry name" value="ACP-like"/>
    <property type="match status" value="1"/>
</dbReference>
<evidence type="ECO:0000256" key="2">
    <source>
        <dbReference type="ARBA" id="ARBA00022553"/>
    </source>
</evidence>
<dbReference type="GO" id="GO:0016874">
    <property type="term" value="F:ligase activity"/>
    <property type="evidence" value="ECO:0007669"/>
    <property type="project" value="UniProtKB-KW"/>
</dbReference>
<dbReference type="Gene3D" id="3.30.559.30">
    <property type="entry name" value="Nonribosomal peptide synthetase, condensation domain"/>
    <property type="match status" value="1"/>
</dbReference>
<protein>
    <recommendedName>
        <fullName evidence="4">Carrier domain-containing protein</fullName>
    </recommendedName>
</protein>
<dbReference type="PANTHER" id="PTHR45527">
    <property type="entry name" value="NONRIBOSOMAL PEPTIDE SYNTHETASE"/>
    <property type="match status" value="1"/>
</dbReference>
<keyword evidence="3" id="KW-0436">Ligase</keyword>
<evidence type="ECO:0000313" key="6">
    <source>
        <dbReference type="Proteomes" id="UP001141434"/>
    </source>
</evidence>